<dbReference type="GO" id="GO:0005524">
    <property type="term" value="F:ATP binding"/>
    <property type="evidence" value="ECO:0007669"/>
    <property type="project" value="UniProtKB-UniRule"/>
</dbReference>
<sequence length="196" mass="22506">MSSTEKRLLKEYRTVQKELRSQDSSIKSSGIVQLKPSSDNLFKWYSVIQGPTDTPFENTVWKLEIDIPTNYPLEPPAIKFITLHDDQISRLQSKSKYDLNSSNDDEWVTTCYKMPHPNINFKTGEICLDILQKRWSPAWTLQSSLIAIIVLLSNPEPLSPLNIDMANLLKCEDDMAYGATIRYYIGKSSVKETLER</sequence>
<proteinExistence type="inferred from homology"/>
<keyword evidence="9" id="KW-1185">Reference proteome</keyword>
<dbReference type="Proteomes" id="UP000094801">
    <property type="component" value="Unassembled WGS sequence"/>
</dbReference>
<evidence type="ECO:0000313" key="8">
    <source>
        <dbReference type="EMBL" id="ODV84155.1"/>
    </source>
</evidence>
<dbReference type="InterPro" id="IPR023313">
    <property type="entry name" value="UBQ-conjugating_AS"/>
</dbReference>
<dbReference type="Gene3D" id="3.10.110.10">
    <property type="entry name" value="Ubiquitin Conjugating Enzyme"/>
    <property type="match status" value="1"/>
</dbReference>
<evidence type="ECO:0000313" key="9">
    <source>
        <dbReference type="Proteomes" id="UP000094801"/>
    </source>
</evidence>
<feature type="active site" description="Glycyl thioester intermediate" evidence="5">
    <location>
        <position position="127"/>
    </location>
</feature>
<evidence type="ECO:0000256" key="2">
    <source>
        <dbReference type="ARBA" id="ARBA00022741"/>
    </source>
</evidence>
<keyword evidence="3 6" id="KW-0833">Ubl conjugation pathway</keyword>
<dbReference type="CDD" id="cd23812">
    <property type="entry name" value="UBCc_ScPEX4-like"/>
    <property type="match status" value="1"/>
</dbReference>
<evidence type="ECO:0000256" key="6">
    <source>
        <dbReference type="RuleBase" id="RU362109"/>
    </source>
</evidence>
<dbReference type="InterPro" id="IPR000608">
    <property type="entry name" value="UBC"/>
</dbReference>
<name>A0A1E4SXD8_9ASCO</name>
<keyword evidence="4 6" id="KW-0067">ATP-binding</keyword>
<dbReference type="PROSITE" id="PS50127">
    <property type="entry name" value="UBC_2"/>
    <property type="match status" value="1"/>
</dbReference>
<evidence type="ECO:0000256" key="5">
    <source>
        <dbReference type="PROSITE-ProRule" id="PRU10133"/>
    </source>
</evidence>
<dbReference type="OrthoDB" id="9973183at2759"/>
<dbReference type="AlphaFoldDB" id="A0A1E4SXD8"/>
<dbReference type="EMBL" id="KV453858">
    <property type="protein sequence ID" value="ODV84155.1"/>
    <property type="molecule type" value="Genomic_DNA"/>
</dbReference>
<gene>
    <name evidence="8" type="ORF">CANARDRAFT_29316</name>
</gene>
<feature type="domain" description="UBC core" evidence="7">
    <location>
        <begin position="3"/>
        <end position="190"/>
    </location>
</feature>
<dbReference type="SMART" id="SM00212">
    <property type="entry name" value="UBCc"/>
    <property type="match status" value="1"/>
</dbReference>
<reference evidence="9" key="1">
    <citation type="submission" date="2016-04" db="EMBL/GenBank/DDBJ databases">
        <title>Comparative genomics of biotechnologically important yeasts.</title>
        <authorList>
            <consortium name="DOE Joint Genome Institute"/>
            <person name="Riley R."/>
            <person name="Haridas S."/>
            <person name="Wolfe K.H."/>
            <person name="Lopes M.R."/>
            <person name="Hittinger C.T."/>
            <person name="Goker M."/>
            <person name="Salamov A."/>
            <person name="Wisecaver J."/>
            <person name="Long T.M."/>
            <person name="Aerts A.L."/>
            <person name="Barry K."/>
            <person name="Choi C."/>
            <person name="Clum A."/>
            <person name="Coughlan A.Y."/>
            <person name="Deshpande S."/>
            <person name="Douglass A.P."/>
            <person name="Hanson S.J."/>
            <person name="Klenk H.-P."/>
            <person name="Labutti K."/>
            <person name="Lapidus A."/>
            <person name="Lindquist E."/>
            <person name="Lipzen A."/>
            <person name="Meier-Kolthoff J.P."/>
            <person name="Ohm R.A."/>
            <person name="Otillar R.P."/>
            <person name="Pangilinan J."/>
            <person name="Peng Y."/>
            <person name="Rokas A."/>
            <person name="Rosa C.A."/>
            <person name="Scheuner C."/>
            <person name="Sibirny A.A."/>
            <person name="Slot J.C."/>
            <person name="Stielow J.B."/>
            <person name="Sun H."/>
            <person name="Kurtzman C.P."/>
            <person name="Blackwell M."/>
            <person name="Grigoriev I.V."/>
            <person name="Jeffries T.W."/>
        </authorList>
    </citation>
    <scope>NUCLEOTIDE SEQUENCE [LARGE SCALE GENOMIC DNA]</scope>
    <source>
        <strain evidence="9">NRRL YB-2248</strain>
    </source>
</reference>
<dbReference type="GO" id="GO:0016740">
    <property type="term" value="F:transferase activity"/>
    <property type="evidence" value="ECO:0007669"/>
    <property type="project" value="UniProtKB-KW"/>
</dbReference>
<protein>
    <recommendedName>
        <fullName evidence="7">UBC core domain-containing protein</fullName>
    </recommendedName>
</protein>
<dbReference type="PROSITE" id="PS00183">
    <property type="entry name" value="UBC_1"/>
    <property type="match status" value="1"/>
</dbReference>
<evidence type="ECO:0000256" key="1">
    <source>
        <dbReference type="ARBA" id="ARBA00022679"/>
    </source>
</evidence>
<dbReference type="Pfam" id="PF00179">
    <property type="entry name" value="UQ_con"/>
    <property type="match status" value="1"/>
</dbReference>
<dbReference type="SUPFAM" id="SSF54495">
    <property type="entry name" value="UBC-like"/>
    <property type="match status" value="1"/>
</dbReference>
<evidence type="ECO:0000256" key="4">
    <source>
        <dbReference type="ARBA" id="ARBA00022840"/>
    </source>
</evidence>
<dbReference type="InterPro" id="IPR050113">
    <property type="entry name" value="Ub_conjugating_enzyme"/>
</dbReference>
<dbReference type="InterPro" id="IPR016135">
    <property type="entry name" value="UBQ-conjugating_enzyme/RWD"/>
</dbReference>
<dbReference type="STRING" id="983967.A0A1E4SXD8"/>
<accession>A0A1E4SXD8</accession>
<evidence type="ECO:0000259" key="7">
    <source>
        <dbReference type="PROSITE" id="PS50127"/>
    </source>
</evidence>
<keyword evidence="2 6" id="KW-0547">Nucleotide-binding</keyword>
<evidence type="ECO:0000256" key="3">
    <source>
        <dbReference type="ARBA" id="ARBA00022786"/>
    </source>
</evidence>
<dbReference type="PANTHER" id="PTHR24067">
    <property type="entry name" value="UBIQUITIN-CONJUGATING ENZYME E2"/>
    <property type="match status" value="1"/>
</dbReference>
<keyword evidence="1" id="KW-0808">Transferase</keyword>
<comment type="similarity">
    <text evidence="6">Belongs to the ubiquitin-conjugating enzyme family.</text>
</comment>
<organism evidence="8 9">
    <name type="scientific">[Candida] arabinofermentans NRRL YB-2248</name>
    <dbReference type="NCBI Taxonomy" id="983967"/>
    <lineage>
        <taxon>Eukaryota</taxon>
        <taxon>Fungi</taxon>
        <taxon>Dikarya</taxon>
        <taxon>Ascomycota</taxon>
        <taxon>Saccharomycotina</taxon>
        <taxon>Pichiomycetes</taxon>
        <taxon>Pichiales</taxon>
        <taxon>Pichiaceae</taxon>
        <taxon>Ogataea</taxon>
        <taxon>Ogataea/Candida clade</taxon>
    </lineage>
</organism>